<dbReference type="InterPro" id="IPR025407">
    <property type="entry name" value="DUF4133"/>
</dbReference>
<protein>
    <submittedName>
        <fullName evidence="2">DUF4133 domain-containing protein</fullName>
    </submittedName>
</protein>
<dbReference type="KEGG" id="buy:D8S85_06275"/>
<feature type="transmembrane region" description="Helical" evidence="1">
    <location>
        <begin position="52"/>
        <end position="74"/>
    </location>
</feature>
<dbReference type="OrthoDB" id="1273979at2"/>
<keyword evidence="1" id="KW-1133">Transmembrane helix</keyword>
<evidence type="ECO:0000313" key="3">
    <source>
        <dbReference type="Proteomes" id="UP000270673"/>
    </source>
</evidence>
<organism evidence="2 3">
    <name type="scientific">Butyricimonas faecalis</name>
    <dbReference type="NCBI Taxonomy" id="2093856"/>
    <lineage>
        <taxon>Bacteria</taxon>
        <taxon>Pseudomonadati</taxon>
        <taxon>Bacteroidota</taxon>
        <taxon>Bacteroidia</taxon>
        <taxon>Bacteroidales</taxon>
        <taxon>Odoribacteraceae</taxon>
        <taxon>Butyricimonas</taxon>
    </lineage>
</organism>
<dbReference type="Proteomes" id="UP000270673">
    <property type="component" value="Chromosome"/>
</dbReference>
<evidence type="ECO:0000256" key="1">
    <source>
        <dbReference type="SAM" id="Phobius"/>
    </source>
</evidence>
<accession>A0A3Q9IQ26</accession>
<sequence>MQIIMEYGINKGIGKSVEFRGLKAQYLFIFAGGLLAVFVVFVILYMAGVDQWVCIAFGVAAASVLVWLTFRLNARYGEHGLMKLFAARRHPRYLLNRKSLRRLLKRKGGRV</sequence>
<keyword evidence="3" id="KW-1185">Reference proteome</keyword>
<dbReference type="AlphaFoldDB" id="A0A3Q9IQ26"/>
<gene>
    <name evidence="2" type="ORF">D8S85_06275</name>
</gene>
<dbReference type="Pfam" id="PF13571">
    <property type="entry name" value="DUF4133"/>
    <property type="match status" value="1"/>
</dbReference>
<dbReference type="EMBL" id="CP032819">
    <property type="protein sequence ID" value="AZS29199.1"/>
    <property type="molecule type" value="Genomic_DNA"/>
</dbReference>
<keyword evidence="1" id="KW-0472">Membrane</keyword>
<proteinExistence type="predicted"/>
<evidence type="ECO:0000313" key="2">
    <source>
        <dbReference type="EMBL" id="AZS29199.1"/>
    </source>
</evidence>
<keyword evidence="1" id="KW-0812">Transmembrane</keyword>
<name>A0A3Q9IQ26_9BACT</name>
<reference evidence="2 3" key="1">
    <citation type="submission" date="2018-10" db="EMBL/GenBank/DDBJ databases">
        <title>Butyricimonas faecalis sp. nov., isolated from human faeces and emended description of the genus Butyricimonas.</title>
        <authorList>
            <person name="Le Roy T."/>
            <person name="Van der Smissen P."/>
            <person name="Paquot A."/>
            <person name="Delzenne N."/>
            <person name="Muccioli G."/>
            <person name="Collet J.-F."/>
            <person name="Cani P.D."/>
        </authorList>
    </citation>
    <scope>NUCLEOTIDE SEQUENCE [LARGE SCALE GENOMIC DNA]</scope>
    <source>
        <strain evidence="2 3">H184</strain>
    </source>
</reference>
<feature type="transmembrane region" description="Helical" evidence="1">
    <location>
        <begin position="26"/>
        <end position="46"/>
    </location>
</feature>